<dbReference type="SUPFAM" id="SSF110296">
    <property type="entry name" value="Oligoxyloglucan reducing end-specific cellobiohydrolase"/>
    <property type="match status" value="1"/>
</dbReference>
<keyword evidence="2" id="KW-1185">Reference proteome</keyword>
<dbReference type="AlphaFoldDB" id="A0A6A6WZ81"/>
<dbReference type="OrthoDB" id="3679835at2759"/>
<dbReference type="EMBL" id="MU002130">
    <property type="protein sequence ID" value="KAF2789530.1"/>
    <property type="molecule type" value="Genomic_DNA"/>
</dbReference>
<dbReference type="GO" id="GO:0016787">
    <property type="term" value="F:hydrolase activity"/>
    <property type="evidence" value="ECO:0007669"/>
    <property type="project" value="UniProtKB-KW"/>
</dbReference>
<dbReference type="PANTHER" id="PTHR47199:SF2">
    <property type="entry name" value="PHOTOSYSTEM II STABILITY_ASSEMBLY FACTOR HCF136, CHLOROPLASTIC"/>
    <property type="match status" value="1"/>
</dbReference>
<name>A0A6A6WZ81_9PLEO</name>
<dbReference type="InterPro" id="IPR015943">
    <property type="entry name" value="WD40/YVTN_repeat-like_dom_sf"/>
</dbReference>
<accession>A0A6A6WZ81</accession>
<sequence>MRFISDQFRGLSPVSSKVAWVSGTNGTVLRTVDGGETWANISPPLENSTTFEFRDIQAWSTKAAVILSIGQGNASRIYLTRNGGKSWKQTFISEEPTAFYDCLAFEDAKHGLALSDPVDGKFRLIETRNGGSTWSIVSSSGMPPALDGEFGFAASGTCIEAAAGRWYIASGGINPGRIFQSSNGHRWKVTNSSISGGAAAGVFSVRFRDAKNGIAVGGDYEKPTQNVEIASWSRDGGLSWQKAESFPGGYRSGLSWIPGRDRTAVAVGTTGSDFTIDGGKTWNGFDNGTFDAVECVSKNVCWASGSKGRVARLELS</sequence>
<evidence type="ECO:0000313" key="2">
    <source>
        <dbReference type="Proteomes" id="UP000799757"/>
    </source>
</evidence>
<dbReference type="PANTHER" id="PTHR47199">
    <property type="entry name" value="PHOTOSYSTEM II STABILITY/ASSEMBLY FACTOR HCF136, CHLOROPLASTIC"/>
    <property type="match status" value="1"/>
</dbReference>
<reference evidence="1" key="1">
    <citation type="journal article" date="2020" name="Stud. Mycol.">
        <title>101 Dothideomycetes genomes: a test case for predicting lifestyles and emergence of pathogens.</title>
        <authorList>
            <person name="Haridas S."/>
            <person name="Albert R."/>
            <person name="Binder M."/>
            <person name="Bloem J."/>
            <person name="Labutti K."/>
            <person name="Salamov A."/>
            <person name="Andreopoulos B."/>
            <person name="Baker S."/>
            <person name="Barry K."/>
            <person name="Bills G."/>
            <person name="Bluhm B."/>
            <person name="Cannon C."/>
            <person name="Castanera R."/>
            <person name="Culley D."/>
            <person name="Daum C."/>
            <person name="Ezra D."/>
            <person name="Gonzalez J."/>
            <person name="Henrissat B."/>
            <person name="Kuo A."/>
            <person name="Liang C."/>
            <person name="Lipzen A."/>
            <person name="Lutzoni F."/>
            <person name="Magnuson J."/>
            <person name="Mondo S."/>
            <person name="Nolan M."/>
            <person name="Ohm R."/>
            <person name="Pangilinan J."/>
            <person name="Park H.-J."/>
            <person name="Ramirez L."/>
            <person name="Alfaro M."/>
            <person name="Sun H."/>
            <person name="Tritt A."/>
            <person name="Yoshinaga Y."/>
            <person name="Zwiers L.-H."/>
            <person name="Turgeon B."/>
            <person name="Goodwin S."/>
            <person name="Spatafora J."/>
            <person name="Crous P."/>
            <person name="Grigoriev I."/>
        </authorList>
    </citation>
    <scope>NUCLEOTIDE SEQUENCE</scope>
    <source>
        <strain evidence="1">CBS 109.77</strain>
    </source>
</reference>
<protein>
    <submittedName>
        <fullName evidence="1">Oligoxyloglucan reducing end-specific cellobiohydrolase</fullName>
    </submittedName>
</protein>
<dbReference type="Gene3D" id="2.130.10.10">
    <property type="entry name" value="YVTN repeat-like/Quinoprotein amine dehydrogenase"/>
    <property type="match status" value="1"/>
</dbReference>
<keyword evidence="1" id="KW-0378">Hydrolase</keyword>
<proteinExistence type="predicted"/>
<gene>
    <name evidence="1" type="ORF">K505DRAFT_410295</name>
</gene>
<dbReference type="Proteomes" id="UP000799757">
    <property type="component" value="Unassembled WGS sequence"/>
</dbReference>
<evidence type="ECO:0000313" key="1">
    <source>
        <dbReference type="EMBL" id="KAF2789530.1"/>
    </source>
</evidence>
<organism evidence="1 2">
    <name type="scientific">Melanomma pulvis-pyrius CBS 109.77</name>
    <dbReference type="NCBI Taxonomy" id="1314802"/>
    <lineage>
        <taxon>Eukaryota</taxon>
        <taxon>Fungi</taxon>
        <taxon>Dikarya</taxon>
        <taxon>Ascomycota</taxon>
        <taxon>Pezizomycotina</taxon>
        <taxon>Dothideomycetes</taxon>
        <taxon>Pleosporomycetidae</taxon>
        <taxon>Pleosporales</taxon>
        <taxon>Melanommataceae</taxon>
        <taxon>Melanomma</taxon>
    </lineage>
</organism>